<dbReference type="InterPro" id="IPR009057">
    <property type="entry name" value="Homeodomain-like_sf"/>
</dbReference>
<feature type="domain" description="HTH myb-type" evidence="9">
    <location>
        <begin position="62"/>
        <end position="116"/>
    </location>
</feature>
<comment type="subcellular location">
    <subcellularLocation>
        <location evidence="1">Nucleus</location>
    </subcellularLocation>
</comment>
<evidence type="ECO:0000256" key="3">
    <source>
        <dbReference type="ARBA" id="ARBA00022737"/>
    </source>
</evidence>
<dbReference type="PANTHER" id="PTHR10641:SF586">
    <property type="entry name" value="TRANSCRIPTION FACTOR MYB16"/>
    <property type="match status" value="1"/>
</dbReference>
<name>A0AAN8USD9_9MAGN</name>
<evidence type="ECO:0000256" key="7">
    <source>
        <dbReference type="ARBA" id="ARBA00023242"/>
    </source>
</evidence>
<keyword evidence="4" id="KW-0805">Transcription regulation</keyword>
<dbReference type="GO" id="GO:1901957">
    <property type="term" value="P:regulation of cutin biosynthetic process"/>
    <property type="evidence" value="ECO:0007669"/>
    <property type="project" value="UniProtKB-ARBA"/>
</dbReference>
<keyword evidence="2" id="KW-0217">Developmental protein</keyword>
<keyword evidence="3" id="KW-0677">Repeat</keyword>
<keyword evidence="11" id="KW-1185">Reference proteome</keyword>
<dbReference type="CDD" id="cd00167">
    <property type="entry name" value="SANT"/>
    <property type="match status" value="2"/>
</dbReference>
<dbReference type="SMART" id="SM00717">
    <property type="entry name" value="SANT"/>
    <property type="match status" value="2"/>
</dbReference>
<dbReference type="FunFam" id="1.10.10.60:FF:000099">
    <property type="entry name" value="MYB transcription factor"/>
    <property type="match status" value="1"/>
</dbReference>
<evidence type="ECO:0000256" key="1">
    <source>
        <dbReference type="ARBA" id="ARBA00004123"/>
    </source>
</evidence>
<dbReference type="GO" id="GO:0005634">
    <property type="term" value="C:nucleus"/>
    <property type="evidence" value="ECO:0007669"/>
    <property type="project" value="UniProtKB-SubCell"/>
</dbReference>
<feature type="domain" description="Myb-like" evidence="8">
    <location>
        <begin position="62"/>
        <end position="112"/>
    </location>
</feature>
<keyword evidence="6" id="KW-0804">Transcription</keyword>
<evidence type="ECO:0000256" key="4">
    <source>
        <dbReference type="ARBA" id="ARBA00023015"/>
    </source>
</evidence>
<feature type="domain" description="Myb-like" evidence="8">
    <location>
        <begin position="9"/>
        <end position="61"/>
    </location>
</feature>
<keyword evidence="7" id="KW-0539">Nucleus</keyword>
<dbReference type="Gene3D" id="1.10.10.60">
    <property type="entry name" value="Homeodomain-like"/>
    <property type="match status" value="2"/>
</dbReference>
<protein>
    <submittedName>
        <fullName evidence="10">SANT/Myb domain</fullName>
    </submittedName>
</protein>
<dbReference type="InterPro" id="IPR017930">
    <property type="entry name" value="Myb_dom"/>
</dbReference>
<dbReference type="PANTHER" id="PTHR10641">
    <property type="entry name" value="MYB FAMILY TRANSCRIPTION FACTOR"/>
    <property type="match status" value="1"/>
</dbReference>
<dbReference type="InterPro" id="IPR015495">
    <property type="entry name" value="Myb_TF_plants"/>
</dbReference>
<dbReference type="Proteomes" id="UP001370490">
    <property type="component" value="Unassembled WGS sequence"/>
</dbReference>
<evidence type="ECO:0000259" key="9">
    <source>
        <dbReference type="PROSITE" id="PS51294"/>
    </source>
</evidence>
<evidence type="ECO:0000256" key="2">
    <source>
        <dbReference type="ARBA" id="ARBA00022473"/>
    </source>
</evidence>
<dbReference type="InterPro" id="IPR001005">
    <property type="entry name" value="SANT/Myb"/>
</dbReference>
<evidence type="ECO:0000256" key="5">
    <source>
        <dbReference type="ARBA" id="ARBA00023125"/>
    </source>
</evidence>
<accession>A0AAN8USD9</accession>
<evidence type="ECO:0000259" key="8">
    <source>
        <dbReference type="PROSITE" id="PS50090"/>
    </source>
</evidence>
<evidence type="ECO:0000313" key="11">
    <source>
        <dbReference type="Proteomes" id="UP001370490"/>
    </source>
</evidence>
<evidence type="ECO:0000313" key="10">
    <source>
        <dbReference type="EMBL" id="KAK6920900.1"/>
    </source>
</evidence>
<dbReference type="GO" id="GO:0000902">
    <property type="term" value="P:cell morphogenesis"/>
    <property type="evidence" value="ECO:0007669"/>
    <property type="project" value="UniProtKB-ARBA"/>
</dbReference>
<dbReference type="SUPFAM" id="SSF46689">
    <property type="entry name" value="Homeodomain-like"/>
    <property type="match status" value="1"/>
</dbReference>
<feature type="domain" description="HTH myb-type" evidence="9">
    <location>
        <begin position="9"/>
        <end position="61"/>
    </location>
</feature>
<dbReference type="Pfam" id="PF00249">
    <property type="entry name" value="Myb_DNA-binding"/>
    <property type="match status" value="2"/>
</dbReference>
<dbReference type="PROSITE" id="PS50090">
    <property type="entry name" value="MYB_LIKE"/>
    <property type="match status" value="2"/>
</dbReference>
<dbReference type="FunFam" id="1.10.10.60:FF:000001">
    <property type="entry name" value="MYB-related transcription factor"/>
    <property type="match status" value="1"/>
</dbReference>
<dbReference type="GO" id="GO:0003677">
    <property type="term" value="F:DNA binding"/>
    <property type="evidence" value="ECO:0007669"/>
    <property type="project" value="UniProtKB-KW"/>
</dbReference>
<keyword evidence="5" id="KW-0238">DNA-binding</keyword>
<reference evidence="10 11" key="1">
    <citation type="submission" date="2023-12" db="EMBL/GenBank/DDBJ databases">
        <title>A high-quality genome assembly for Dillenia turbinata (Dilleniales).</title>
        <authorList>
            <person name="Chanderbali A."/>
        </authorList>
    </citation>
    <scope>NUCLEOTIDE SEQUENCE [LARGE SCALE GENOMIC DNA]</scope>
    <source>
        <strain evidence="10">LSX21</strain>
        <tissue evidence="10">Leaf</tissue>
    </source>
</reference>
<evidence type="ECO:0000256" key="6">
    <source>
        <dbReference type="ARBA" id="ARBA00023163"/>
    </source>
</evidence>
<proteinExistence type="predicted"/>
<sequence length="318" mass="35102">MGRSPRCDAEGLKRGPWTPEEDEKLLAYIQKHGHGSWRSFPPKAGLQRCGKSCRLRWINYLRPDIKRGGFSLQEDQTIIQLHALLGNRWSVIAAHLPKRTDNEIKNYWNTHIKKVLNKRGIDPVTHKLRSPTVLTLANGDVKAAAHLSHMAQWEKARLQAEARLVEQLRLKFPRPTKSGSSAFAPDQLLNKMANTILQPTCLDVLQAWQENIGTGSNQNNSTVMCSKLEPQISKSGQSIGSFEFTGICDGEIVEEEDEDEIIFNAICALAVEQNLGDGCYVEGPSTISHKSFNEEISGGGGGAAGVSNNGIESYHGSF</sequence>
<dbReference type="PROSITE" id="PS51294">
    <property type="entry name" value="HTH_MYB"/>
    <property type="match status" value="2"/>
</dbReference>
<organism evidence="10 11">
    <name type="scientific">Dillenia turbinata</name>
    <dbReference type="NCBI Taxonomy" id="194707"/>
    <lineage>
        <taxon>Eukaryota</taxon>
        <taxon>Viridiplantae</taxon>
        <taxon>Streptophyta</taxon>
        <taxon>Embryophyta</taxon>
        <taxon>Tracheophyta</taxon>
        <taxon>Spermatophyta</taxon>
        <taxon>Magnoliopsida</taxon>
        <taxon>eudicotyledons</taxon>
        <taxon>Gunneridae</taxon>
        <taxon>Pentapetalae</taxon>
        <taxon>Dilleniales</taxon>
        <taxon>Dilleniaceae</taxon>
        <taxon>Dillenia</taxon>
    </lineage>
</organism>
<gene>
    <name evidence="10" type="ORF">RJ641_014578</name>
</gene>
<dbReference type="EMBL" id="JBAMMX010000020">
    <property type="protein sequence ID" value="KAK6920900.1"/>
    <property type="molecule type" value="Genomic_DNA"/>
</dbReference>
<comment type="caution">
    <text evidence="10">The sequence shown here is derived from an EMBL/GenBank/DDBJ whole genome shotgun (WGS) entry which is preliminary data.</text>
</comment>
<dbReference type="AlphaFoldDB" id="A0AAN8USD9"/>